<gene>
    <name evidence="6" type="ORF">Lalb_Chr07g0178181</name>
</gene>
<dbReference type="PANTHER" id="PTHR31319:SF97">
    <property type="entry name" value="CCT DOMAIN-CONTAINING PROTEIN"/>
    <property type="match status" value="1"/>
</dbReference>
<dbReference type="GO" id="GO:0009909">
    <property type="term" value="P:regulation of flower development"/>
    <property type="evidence" value="ECO:0007669"/>
    <property type="project" value="InterPro"/>
</dbReference>
<sequence>MPLDYLKVQKRRVSVFFACAYECNSSITLMPFGPAAGAEVQIRDVIVASIAVAVDDVEEIRDGHVSQYQPGVPGISDRRTGHFSSGPKKSELRIGESSAFFTYVNAKMLKSDFEEIVHVDNNATTQVQMEDMNQTSAQQGGNDLLRRENGETFVNHSQNDLPSSNSVPDSFSIKRSCTPPASVEISQQKHYKDEHPQGMVYRRDGSHGSDLKTSSITDQHAHPYYIPGVVNHVMIPLAAQLNQRNIQGLATSALVAQYNHLSQYPLHATGMTSFQYIYLQPGQISTPHSWSSLGNSSLSEVNLSKVEREAALMKFRQKRKERCFDKKIRYVNRKRLAERQTRVKGQFVRKLNGVNVDLNGQPVDDEEEEA</sequence>
<dbReference type="GO" id="GO:2000028">
    <property type="term" value="P:regulation of photoperiodism, flowering"/>
    <property type="evidence" value="ECO:0007669"/>
    <property type="project" value="TreeGrafter"/>
</dbReference>
<comment type="subcellular location">
    <subcellularLocation>
        <location evidence="1 3">Nucleus</location>
    </subcellularLocation>
</comment>
<accession>A0A6A4Q7Y3</accession>
<name>A0A6A4Q7Y3_LUPAL</name>
<dbReference type="InterPro" id="IPR010402">
    <property type="entry name" value="CCT_domain"/>
</dbReference>
<keyword evidence="7" id="KW-1185">Reference proteome</keyword>
<dbReference type="GO" id="GO:0003700">
    <property type="term" value="F:DNA-binding transcription factor activity"/>
    <property type="evidence" value="ECO:0007669"/>
    <property type="project" value="TreeGrafter"/>
</dbReference>
<evidence type="ECO:0000256" key="3">
    <source>
        <dbReference type="PROSITE-ProRule" id="PRU00357"/>
    </source>
</evidence>
<dbReference type="AlphaFoldDB" id="A0A6A4Q7Y3"/>
<dbReference type="PROSITE" id="PS51017">
    <property type="entry name" value="CCT"/>
    <property type="match status" value="1"/>
</dbReference>
<proteinExistence type="predicted"/>
<reference evidence="7" key="1">
    <citation type="journal article" date="2020" name="Nat. Commun.">
        <title>Genome sequence of the cluster root forming white lupin.</title>
        <authorList>
            <person name="Hufnagel B."/>
            <person name="Marques A."/>
            <person name="Soriano A."/>
            <person name="Marques L."/>
            <person name="Divol F."/>
            <person name="Doumas P."/>
            <person name="Sallet E."/>
            <person name="Mancinotti D."/>
            <person name="Carrere S."/>
            <person name="Marande W."/>
            <person name="Arribat S."/>
            <person name="Keller J."/>
            <person name="Huneau C."/>
            <person name="Blein T."/>
            <person name="Aime D."/>
            <person name="Laguerre M."/>
            <person name="Taylor J."/>
            <person name="Schubert V."/>
            <person name="Nelson M."/>
            <person name="Geu-Flores F."/>
            <person name="Crespi M."/>
            <person name="Gallardo-Guerrero K."/>
            <person name="Delaux P.-M."/>
            <person name="Salse J."/>
            <person name="Berges H."/>
            <person name="Guyot R."/>
            <person name="Gouzy J."/>
            <person name="Peret B."/>
        </authorList>
    </citation>
    <scope>NUCLEOTIDE SEQUENCE [LARGE SCALE GENOMIC DNA]</scope>
    <source>
        <strain evidence="7">cv. Amiga</strain>
    </source>
</reference>
<evidence type="ECO:0000256" key="1">
    <source>
        <dbReference type="ARBA" id="ARBA00004123"/>
    </source>
</evidence>
<evidence type="ECO:0000256" key="4">
    <source>
        <dbReference type="SAM" id="MobiDB-lite"/>
    </source>
</evidence>
<organism evidence="6 7">
    <name type="scientific">Lupinus albus</name>
    <name type="common">White lupine</name>
    <name type="synonym">Lupinus termis</name>
    <dbReference type="NCBI Taxonomy" id="3870"/>
    <lineage>
        <taxon>Eukaryota</taxon>
        <taxon>Viridiplantae</taxon>
        <taxon>Streptophyta</taxon>
        <taxon>Embryophyta</taxon>
        <taxon>Tracheophyta</taxon>
        <taxon>Spermatophyta</taxon>
        <taxon>Magnoliopsida</taxon>
        <taxon>eudicotyledons</taxon>
        <taxon>Gunneridae</taxon>
        <taxon>Pentapetalae</taxon>
        <taxon>rosids</taxon>
        <taxon>fabids</taxon>
        <taxon>Fabales</taxon>
        <taxon>Fabaceae</taxon>
        <taxon>Papilionoideae</taxon>
        <taxon>50 kb inversion clade</taxon>
        <taxon>genistoids sensu lato</taxon>
        <taxon>core genistoids</taxon>
        <taxon>Genisteae</taxon>
        <taxon>Lupinus</taxon>
    </lineage>
</organism>
<evidence type="ECO:0000259" key="5">
    <source>
        <dbReference type="PROSITE" id="PS51017"/>
    </source>
</evidence>
<comment type="caution">
    <text evidence="6">The sequence shown here is derived from an EMBL/GenBank/DDBJ whole genome shotgun (WGS) entry which is preliminary data.</text>
</comment>
<keyword evidence="2 3" id="KW-0539">Nucleus</keyword>
<evidence type="ECO:0000313" key="7">
    <source>
        <dbReference type="Proteomes" id="UP000447434"/>
    </source>
</evidence>
<dbReference type="GO" id="GO:0005634">
    <property type="term" value="C:nucleus"/>
    <property type="evidence" value="ECO:0007669"/>
    <property type="project" value="UniProtKB-SubCell"/>
</dbReference>
<dbReference type="Pfam" id="PF06203">
    <property type="entry name" value="CCT"/>
    <property type="match status" value="1"/>
</dbReference>
<feature type="region of interest" description="Disordered" evidence="4">
    <location>
        <begin position="66"/>
        <end position="89"/>
    </location>
</feature>
<evidence type="ECO:0000256" key="2">
    <source>
        <dbReference type="ARBA" id="ARBA00023242"/>
    </source>
</evidence>
<feature type="region of interest" description="Disordered" evidence="4">
    <location>
        <begin position="154"/>
        <end position="175"/>
    </location>
</feature>
<dbReference type="OrthoDB" id="1738345at2759"/>
<dbReference type="InterPro" id="IPR045281">
    <property type="entry name" value="CONSTANS-like"/>
</dbReference>
<dbReference type="EMBL" id="WOCE01000007">
    <property type="protein sequence ID" value="KAE9609639.1"/>
    <property type="molecule type" value="Genomic_DNA"/>
</dbReference>
<protein>
    <submittedName>
        <fullName evidence="6">Putative transcription factor C2C2-CO-like family</fullName>
    </submittedName>
</protein>
<dbReference type="Proteomes" id="UP000447434">
    <property type="component" value="Chromosome 7"/>
</dbReference>
<feature type="domain" description="CCT" evidence="5">
    <location>
        <begin position="308"/>
        <end position="350"/>
    </location>
</feature>
<evidence type="ECO:0000313" key="6">
    <source>
        <dbReference type="EMBL" id="KAE9609639.1"/>
    </source>
</evidence>
<dbReference type="PANTHER" id="PTHR31319">
    <property type="entry name" value="ZINC FINGER PROTEIN CONSTANS-LIKE 4"/>
    <property type="match status" value="1"/>
</dbReference>